<dbReference type="InterPro" id="IPR021858">
    <property type="entry name" value="Fun_TF"/>
</dbReference>
<keyword evidence="5" id="KW-1185">Reference proteome</keyword>
<dbReference type="Proteomes" id="UP000184330">
    <property type="component" value="Unassembled WGS sequence"/>
</dbReference>
<dbReference type="Pfam" id="PF11951">
    <property type="entry name" value="Fungal_trans_2"/>
    <property type="match status" value="1"/>
</dbReference>
<dbReference type="GO" id="GO:0000976">
    <property type="term" value="F:transcription cis-regulatory region binding"/>
    <property type="evidence" value="ECO:0007669"/>
    <property type="project" value="TreeGrafter"/>
</dbReference>
<feature type="region of interest" description="Disordered" evidence="3">
    <location>
        <begin position="56"/>
        <end position="87"/>
    </location>
</feature>
<comment type="subcellular location">
    <subcellularLocation>
        <location evidence="1">Nucleus</location>
    </subcellularLocation>
</comment>
<keyword evidence="2" id="KW-0539">Nucleus</keyword>
<dbReference type="GO" id="GO:0005634">
    <property type="term" value="C:nucleus"/>
    <property type="evidence" value="ECO:0007669"/>
    <property type="project" value="UniProtKB-SubCell"/>
</dbReference>
<evidence type="ECO:0000256" key="3">
    <source>
        <dbReference type="SAM" id="MobiDB-lite"/>
    </source>
</evidence>
<organism evidence="4 5">
    <name type="scientific">Phialocephala subalpina</name>
    <dbReference type="NCBI Taxonomy" id="576137"/>
    <lineage>
        <taxon>Eukaryota</taxon>
        <taxon>Fungi</taxon>
        <taxon>Dikarya</taxon>
        <taxon>Ascomycota</taxon>
        <taxon>Pezizomycotina</taxon>
        <taxon>Leotiomycetes</taxon>
        <taxon>Helotiales</taxon>
        <taxon>Mollisiaceae</taxon>
        <taxon>Phialocephala</taxon>
        <taxon>Phialocephala fortinii species complex</taxon>
    </lineage>
</organism>
<sequence length="613" mass="67603">MATSHATQLFFTLLSFPRTHLGNTTPLNASPGACRRDPAARDAGIVTYDASPQMVKRPVSSVRRKKVLAPGQENSSSNCPSQTWVRTPADVDFVTDPNGLEEAVESVSSSRASSPSGSTDSPGDTYLVNPDLEDSCFQDDLQAQESVVAAETAISGLLGISHLPPTTEAVVEARWHEQDTGNSGIYSHPNEDLLLQLETLVRSPLNLLGGTSFARNSPASQTSASSSTSNVQLTSREANLFRNYIENISLWIDAGDPLNHFGTVVPQRALRHPILLLSIFAVSGLHLSLVSSYDETEGAHYYSECISLLIPTISQMEENCDENVLAALVLLRSYEEKCVEDNRCHLLGSTRLLNSITTFSSSGGLGEAASWVILREVIYISVVSKEPISIRLENYEQSHSFLKENDYSWTNIMVFLFAKVLSIAFMPQENVSTEDWLELETAIEEWNNSKPASFNPLIVGVQHYHLAKIFIQAYKPMTARPGFDFLRANRERENSIKSNVGIILGLALGNPKVQNGWFTTSHTLSAYGCYLRSEEERQVALQFLEDMDKAMGWKCQSIASLLRQQWTTLDESCGRSSYKYLLASEEKESQSREPGCKHGASSLCHPFLSVTAL</sequence>
<feature type="compositionally biased region" description="Polar residues" evidence="3">
    <location>
        <begin position="72"/>
        <end position="85"/>
    </location>
</feature>
<dbReference type="AlphaFoldDB" id="A0A1L7WQ71"/>
<evidence type="ECO:0000313" key="4">
    <source>
        <dbReference type="EMBL" id="CZR54923.1"/>
    </source>
</evidence>
<evidence type="ECO:0000313" key="5">
    <source>
        <dbReference type="Proteomes" id="UP000184330"/>
    </source>
</evidence>
<feature type="region of interest" description="Disordered" evidence="3">
    <location>
        <begin position="103"/>
        <end position="132"/>
    </location>
</feature>
<dbReference type="OrthoDB" id="4525710at2759"/>
<feature type="compositionally biased region" description="Low complexity" evidence="3">
    <location>
        <begin position="105"/>
        <end position="125"/>
    </location>
</feature>
<evidence type="ECO:0008006" key="6">
    <source>
        <dbReference type="Google" id="ProtNLM"/>
    </source>
</evidence>
<dbReference type="PANTHER" id="PTHR37534:SF25">
    <property type="entry name" value="ZN(II)2CYS6 TRANSCRIPTION FACTOR (EUROFUNG)"/>
    <property type="match status" value="1"/>
</dbReference>
<dbReference type="PANTHER" id="PTHR37534">
    <property type="entry name" value="TRANSCRIPTIONAL ACTIVATOR PROTEIN UGA3"/>
    <property type="match status" value="1"/>
</dbReference>
<reference evidence="4 5" key="1">
    <citation type="submission" date="2016-03" db="EMBL/GenBank/DDBJ databases">
        <authorList>
            <person name="Ploux O."/>
        </authorList>
    </citation>
    <scope>NUCLEOTIDE SEQUENCE [LARGE SCALE GENOMIC DNA]</scope>
    <source>
        <strain evidence="4 5">UAMH 11012</strain>
    </source>
</reference>
<evidence type="ECO:0000256" key="2">
    <source>
        <dbReference type="ARBA" id="ARBA00023242"/>
    </source>
</evidence>
<name>A0A1L7WQ71_9HELO</name>
<gene>
    <name evidence="4" type="ORF">PAC_04808</name>
</gene>
<dbReference type="GO" id="GO:0003700">
    <property type="term" value="F:DNA-binding transcription factor activity"/>
    <property type="evidence" value="ECO:0007669"/>
    <property type="project" value="TreeGrafter"/>
</dbReference>
<dbReference type="EMBL" id="FJOG01000005">
    <property type="protein sequence ID" value="CZR54923.1"/>
    <property type="molecule type" value="Genomic_DNA"/>
</dbReference>
<accession>A0A1L7WQ71</accession>
<evidence type="ECO:0000256" key="1">
    <source>
        <dbReference type="ARBA" id="ARBA00004123"/>
    </source>
</evidence>
<dbReference type="GO" id="GO:0045944">
    <property type="term" value="P:positive regulation of transcription by RNA polymerase II"/>
    <property type="evidence" value="ECO:0007669"/>
    <property type="project" value="TreeGrafter"/>
</dbReference>
<proteinExistence type="predicted"/>
<dbReference type="STRING" id="576137.A0A1L7WQ71"/>
<protein>
    <recommendedName>
        <fullName evidence="6">ARCA protein</fullName>
    </recommendedName>
</protein>